<evidence type="ECO:0008006" key="3">
    <source>
        <dbReference type="Google" id="ProtNLM"/>
    </source>
</evidence>
<feature type="transmembrane region" description="Helical" evidence="1">
    <location>
        <begin position="222"/>
        <end position="241"/>
    </location>
</feature>
<feature type="transmembrane region" description="Helical" evidence="1">
    <location>
        <begin position="592"/>
        <end position="610"/>
    </location>
</feature>
<dbReference type="Pfam" id="PF10060">
    <property type="entry name" value="DUF2298"/>
    <property type="match status" value="1"/>
</dbReference>
<proteinExistence type="predicted"/>
<feature type="transmembrane region" description="Helical" evidence="1">
    <location>
        <begin position="372"/>
        <end position="390"/>
    </location>
</feature>
<name>A0A6B1DNK3_9CHLR</name>
<keyword evidence="1" id="KW-0812">Transmembrane</keyword>
<dbReference type="AlphaFoldDB" id="A0A6B1DNK3"/>
<evidence type="ECO:0000256" key="1">
    <source>
        <dbReference type="SAM" id="Phobius"/>
    </source>
</evidence>
<feature type="transmembrane region" description="Helical" evidence="1">
    <location>
        <begin position="67"/>
        <end position="85"/>
    </location>
</feature>
<feature type="transmembrane region" description="Helical" evidence="1">
    <location>
        <begin position="548"/>
        <end position="572"/>
    </location>
</feature>
<dbReference type="InterPro" id="IPR018746">
    <property type="entry name" value="DUF2298"/>
</dbReference>
<reference evidence="2" key="1">
    <citation type="submission" date="2019-09" db="EMBL/GenBank/DDBJ databases">
        <title>Characterisation of the sponge microbiome using genome-centric metagenomics.</title>
        <authorList>
            <person name="Engelberts J.P."/>
            <person name="Robbins S.J."/>
            <person name="De Goeij J.M."/>
            <person name="Aranda M."/>
            <person name="Bell S.C."/>
            <person name="Webster N.S."/>
        </authorList>
    </citation>
    <scope>NUCLEOTIDE SEQUENCE</scope>
    <source>
        <strain evidence="2">SB0662_bin_9</strain>
    </source>
</reference>
<dbReference type="PANTHER" id="PTHR10790">
    <property type="entry name" value="TPR-DOMAIN CONTAINING PROTEIN"/>
    <property type="match status" value="1"/>
</dbReference>
<feature type="transmembrane region" description="Helical" evidence="1">
    <location>
        <begin position="106"/>
        <end position="125"/>
    </location>
</feature>
<comment type="caution">
    <text evidence="2">The sequence shown here is derived from an EMBL/GenBank/DDBJ whole genome shotgun (WGS) entry which is preliminary data.</text>
</comment>
<organism evidence="2">
    <name type="scientific">Caldilineaceae bacterium SB0662_bin_9</name>
    <dbReference type="NCBI Taxonomy" id="2605258"/>
    <lineage>
        <taxon>Bacteria</taxon>
        <taxon>Bacillati</taxon>
        <taxon>Chloroflexota</taxon>
        <taxon>Caldilineae</taxon>
        <taxon>Caldilineales</taxon>
        <taxon>Caldilineaceae</taxon>
    </lineage>
</organism>
<feature type="transmembrane region" description="Helical" evidence="1">
    <location>
        <begin position="472"/>
        <end position="496"/>
    </location>
</feature>
<feature type="transmembrane region" description="Helical" evidence="1">
    <location>
        <begin position="38"/>
        <end position="61"/>
    </location>
</feature>
<keyword evidence="1" id="KW-0472">Membrane</keyword>
<evidence type="ECO:0000313" key="2">
    <source>
        <dbReference type="EMBL" id="MYD89090.1"/>
    </source>
</evidence>
<sequence length="802" mass="88574">MNTLEWGAVFRWCVVVQAWAIPCQILCSVLFPNLPHRGVLFAKSLAVLLVGFGSWMLYAWLHLPFDSWLPWLTWILLCAGTWTLWRRERRRGYIAGQSNQPAAEGLAWPLVELVFWGPFLFWLWVASLQPGVFHTEQPMDFMFINSLWNSRQYPPQDAWLAGQPVSYYYLGYWLLTTVAKAAAVQPALAYHIGQATWFALLIAGALGMGGSLAGLSRRRFDWVAAGVTATAVAVMGNLQAVRDQLAARSIGLERLSHQLDWRPLGVGNGAEVPWYGPEWGSWWWWDSARVMADRGLDGGHLEVITEFPFFSFLLGDNHPHVLSAPFLFLSMGLALQWLAGERGQAHSHSVFSRFGLAATLVAAAFFMNTWDVLSVCGLLAAAAVLGAPDIDTWRRRIGVFGLAVPTMLAVAAVMVVPYLLTSRNQVEGVAFNLLNPSRPGQFLLMWGPLLSGAVLSLWMLHRTRPRDWTGALVWIGGAPLLGLAWMLAATFGPPAYRLSAVLGIDLRIVQSLIAERWAFGWIVPVLLLALLGWSCNSLRQVVNAPNPGYPGAVLHAVLLTGGLLLLAVPEFLFLRDVFGPLARMNTVFKFHYQAWILLAVTGSTTIVILVRGSQRFAGALAVGIVSAVFAVGLLYPVSALAGKAADASRPPSLNALRDLQRYDPARAAAVDWIRHHTDPEAVIAEAPGISYRPETSWISGLTGRPTLMGWQGHEAQWRGRAFTTQAAARVDALEGMYVRRPVDEIVALMRLWGVEFLLLGPIEESRFAVSTQRRQELQSVLVTVWSMEPYLLLARPDAVLRG</sequence>
<feature type="transmembrane region" description="Helical" evidence="1">
    <location>
        <begin position="320"/>
        <end position="338"/>
    </location>
</feature>
<gene>
    <name evidence="2" type="ORF">F4Y08_01955</name>
</gene>
<feature type="transmembrane region" description="Helical" evidence="1">
    <location>
        <begin position="6"/>
        <end position="31"/>
    </location>
</feature>
<feature type="transmembrane region" description="Helical" evidence="1">
    <location>
        <begin position="440"/>
        <end position="460"/>
    </location>
</feature>
<feature type="transmembrane region" description="Helical" evidence="1">
    <location>
        <begin position="516"/>
        <end position="536"/>
    </location>
</feature>
<dbReference type="EMBL" id="VXPY01000013">
    <property type="protein sequence ID" value="MYD89090.1"/>
    <property type="molecule type" value="Genomic_DNA"/>
</dbReference>
<feature type="transmembrane region" description="Helical" evidence="1">
    <location>
        <begin position="350"/>
        <end position="366"/>
    </location>
</feature>
<protein>
    <recommendedName>
        <fullName evidence="3">YYY domain-containing protein</fullName>
    </recommendedName>
</protein>
<dbReference type="NCBIfam" id="TIGR03662">
    <property type="entry name" value="Chlor_Arch_YYY"/>
    <property type="match status" value="1"/>
</dbReference>
<dbReference type="PANTHER" id="PTHR10790:SF51">
    <property type="entry name" value="TETRATRICOPEPTIDE REPEAT PROTEIN"/>
    <property type="match status" value="1"/>
</dbReference>
<accession>A0A6B1DNK3</accession>
<keyword evidence="1" id="KW-1133">Transmembrane helix</keyword>
<feature type="transmembrane region" description="Helical" evidence="1">
    <location>
        <begin position="195"/>
        <end position="215"/>
    </location>
</feature>
<feature type="transmembrane region" description="Helical" evidence="1">
    <location>
        <begin position="617"/>
        <end position="637"/>
    </location>
</feature>
<feature type="transmembrane region" description="Helical" evidence="1">
    <location>
        <begin position="397"/>
        <end position="420"/>
    </location>
</feature>